<feature type="non-terminal residue" evidence="1">
    <location>
        <position position="254"/>
    </location>
</feature>
<dbReference type="OrthoDB" id="167398at2759"/>
<accession>A0A553PUL0</accession>
<comment type="caution">
    <text evidence="1">The sequence shown here is derived from an EMBL/GenBank/DDBJ whole genome shotgun (WGS) entry which is preliminary data.</text>
</comment>
<organism evidence="1 2">
    <name type="scientific">Danionella cerebrum</name>
    <dbReference type="NCBI Taxonomy" id="2873325"/>
    <lineage>
        <taxon>Eukaryota</taxon>
        <taxon>Metazoa</taxon>
        <taxon>Chordata</taxon>
        <taxon>Craniata</taxon>
        <taxon>Vertebrata</taxon>
        <taxon>Euteleostomi</taxon>
        <taxon>Actinopterygii</taxon>
        <taxon>Neopterygii</taxon>
        <taxon>Teleostei</taxon>
        <taxon>Ostariophysi</taxon>
        <taxon>Cypriniformes</taxon>
        <taxon>Danionidae</taxon>
        <taxon>Danioninae</taxon>
        <taxon>Danionella</taxon>
    </lineage>
</organism>
<keyword evidence="2" id="KW-1185">Reference proteome</keyword>
<evidence type="ECO:0000313" key="2">
    <source>
        <dbReference type="Proteomes" id="UP000316079"/>
    </source>
</evidence>
<proteinExistence type="predicted"/>
<evidence type="ECO:0000313" key="1">
    <source>
        <dbReference type="EMBL" id="TRY81360.1"/>
    </source>
</evidence>
<dbReference type="AlphaFoldDB" id="A0A553PUL0"/>
<name>A0A553PUL0_9TELE</name>
<protein>
    <submittedName>
        <fullName evidence="1">Uncharacterized protein</fullName>
    </submittedName>
</protein>
<gene>
    <name evidence="1" type="ORF">DNTS_029007</name>
</gene>
<sequence length="254" mass="28780">MWEEKTEEGLIRLGLSRLRAPISSSLPDLMFPEEQVHPVPGEESCRLMRKVNVCPDVPRAAQKSIPRHIIVHPHKQIVHTDVGKHRGQAVAHLCHRACDDHIIWAVGTEVAKFALATIKAHVVPSTLAGLVVENKWPSLSVVHPRTRGNCWREGAGKQERKRMKVDEKISRGKFMMMRMGREWRVGRAEEALGSEESLLFTRSSSLSLALWKSEHDHMIRTEQGPLLELCLGTPWNPGDYFILCSFPSETNRKP</sequence>
<reference evidence="1 2" key="1">
    <citation type="journal article" date="2019" name="Sci. Data">
        <title>Hybrid genome assembly and annotation of Danionella translucida.</title>
        <authorList>
            <person name="Kadobianskyi M."/>
            <person name="Schulze L."/>
            <person name="Schuelke M."/>
            <person name="Judkewitz B."/>
        </authorList>
    </citation>
    <scope>NUCLEOTIDE SEQUENCE [LARGE SCALE GENOMIC DNA]</scope>
    <source>
        <strain evidence="1 2">Bolton</strain>
    </source>
</reference>
<dbReference type="EMBL" id="SRMA01026639">
    <property type="protein sequence ID" value="TRY81360.1"/>
    <property type="molecule type" value="Genomic_DNA"/>
</dbReference>
<dbReference type="Proteomes" id="UP000316079">
    <property type="component" value="Unassembled WGS sequence"/>
</dbReference>